<reference evidence="1 2" key="1">
    <citation type="journal article" date="2019" name="Int. J. Syst. Evol. Microbiol.">
        <title>The Global Catalogue of Microorganisms (GCM) 10K type strain sequencing project: providing services to taxonomists for standard genome sequencing and annotation.</title>
        <authorList>
            <consortium name="The Broad Institute Genomics Platform"/>
            <consortium name="The Broad Institute Genome Sequencing Center for Infectious Disease"/>
            <person name="Wu L."/>
            <person name="Ma J."/>
        </authorList>
    </citation>
    <scope>NUCLEOTIDE SEQUENCE [LARGE SCALE GENOMIC DNA]</scope>
    <source>
        <strain evidence="1 2">GX26</strain>
    </source>
</reference>
<dbReference type="EMBL" id="JBHSXN010000002">
    <property type="protein sequence ID" value="MFC6953475.1"/>
    <property type="molecule type" value="Genomic_DNA"/>
</dbReference>
<protein>
    <submittedName>
        <fullName evidence="1">Uncharacterized protein</fullName>
    </submittedName>
</protein>
<comment type="caution">
    <text evidence="1">The sequence shown here is derived from an EMBL/GenBank/DDBJ whole genome shotgun (WGS) entry which is preliminary data.</text>
</comment>
<proteinExistence type="predicted"/>
<dbReference type="AlphaFoldDB" id="A0ABD5VDN4"/>
<gene>
    <name evidence="1" type="ORF">ACFQGB_11435</name>
</gene>
<keyword evidence="2" id="KW-1185">Reference proteome</keyword>
<dbReference type="Proteomes" id="UP001596395">
    <property type="component" value="Unassembled WGS sequence"/>
</dbReference>
<dbReference type="RefSeq" id="WP_336350433.1">
    <property type="nucleotide sequence ID" value="NZ_JAZAQL010000002.1"/>
</dbReference>
<accession>A0ABD5VDN4</accession>
<sequence>MTREIATVVASMLRSDDMFSVDDGGVWIPDLDSYSFSMQEHIARALELHGYAASTSTRSHAGLRIDVPEAHSIDSRQLKAIHTDAYGYTGRVAGIDAQGQTFNNHITEPGSVLQIPDLGWVDGSERVVVGKYSGLYLAEVHTDSVETYDNDDTFQVEVGQGRQKEMALHEMGNQGRVIVYKGEWNGYPQERF</sequence>
<organism evidence="1 2">
    <name type="scientific">Halorubellus litoreus</name>
    <dbReference type="NCBI Taxonomy" id="755308"/>
    <lineage>
        <taxon>Archaea</taxon>
        <taxon>Methanobacteriati</taxon>
        <taxon>Methanobacteriota</taxon>
        <taxon>Stenosarchaea group</taxon>
        <taxon>Halobacteria</taxon>
        <taxon>Halobacteriales</taxon>
        <taxon>Halorubellaceae</taxon>
        <taxon>Halorubellus</taxon>
    </lineage>
</organism>
<name>A0ABD5VDN4_9EURY</name>
<evidence type="ECO:0000313" key="1">
    <source>
        <dbReference type="EMBL" id="MFC6953475.1"/>
    </source>
</evidence>
<evidence type="ECO:0000313" key="2">
    <source>
        <dbReference type="Proteomes" id="UP001596395"/>
    </source>
</evidence>